<evidence type="ECO:0008006" key="4">
    <source>
        <dbReference type="Google" id="ProtNLM"/>
    </source>
</evidence>
<reference evidence="2 3" key="1">
    <citation type="journal article" date="2014" name="Genome Announc.">
        <title>Draft Genome Sequence of Amycolatopsis lurida NRRL 2430, Producer of the Glycopeptide Family Antibiotic Ristocetin.</title>
        <authorList>
            <person name="Kwun M.J."/>
            <person name="Hong H.J."/>
        </authorList>
    </citation>
    <scope>NUCLEOTIDE SEQUENCE [LARGE SCALE GENOMIC DNA]</scope>
    <source>
        <strain evidence="2 3">NRRL 2430</strain>
    </source>
</reference>
<accession>A0A2P2G174</accession>
<dbReference type="SUPFAM" id="SSF75005">
    <property type="entry name" value="Arabinanase/levansucrase/invertase"/>
    <property type="match status" value="1"/>
</dbReference>
<organism evidence="2 3">
    <name type="scientific">Amycolatopsis lurida NRRL 2430</name>
    <dbReference type="NCBI Taxonomy" id="1460371"/>
    <lineage>
        <taxon>Bacteria</taxon>
        <taxon>Bacillati</taxon>
        <taxon>Actinomycetota</taxon>
        <taxon>Actinomycetes</taxon>
        <taxon>Pseudonocardiales</taxon>
        <taxon>Pseudonocardiaceae</taxon>
        <taxon>Amycolatopsis</taxon>
    </lineage>
</organism>
<keyword evidence="1" id="KW-0732">Signal</keyword>
<protein>
    <recommendedName>
        <fullName evidence="4">Glycosyl hydrolase family 43</fullName>
    </recommendedName>
</protein>
<dbReference type="RefSeq" id="WP_034305530.1">
    <property type="nucleotide sequence ID" value="NZ_JFBM01000002.1"/>
</dbReference>
<dbReference type="Proteomes" id="UP000256220">
    <property type="component" value="Unassembled WGS sequence"/>
</dbReference>
<dbReference type="EMBL" id="JFBM01000002">
    <property type="protein sequence ID" value="KFU82729.1"/>
    <property type="molecule type" value="Genomic_DNA"/>
</dbReference>
<feature type="chain" id="PRO_5015196503" description="Glycosyl hydrolase family 43" evidence="1">
    <location>
        <begin position="22"/>
        <end position="355"/>
    </location>
</feature>
<name>A0A2P2G174_AMYLU</name>
<keyword evidence="3" id="KW-1185">Reference proteome</keyword>
<gene>
    <name evidence="2" type="ORF">BB31_03265</name>
</gene>
<dbReference type="Gene3D" id="2.115.10.20">
    <property type="entry name" value="Glycosyl hydrolase domain, family 43"/>
    <property type="match status" value="1"/>
</dbReference>
<evidence type="ECO:0000313" key="2">
    <source>
        <dbReference type="EMBL" id="KFU82729.1"/>
    </source>
</evidence>
<evidence type="ECO:0000256" key="1">
    <source>
        <dbReference type="SAM" id="SignalP"/>
    </source>
</evidence>
<evidence type="ECO:0000313" key="3">
    <source>
        <dbReference type="Proteomes" id="UP000256220"/>
    </source>
</evidence>
<proteinExistence type="predicted"/>
<sequence length="355" mass="38392">MAAVSLTALTLTIVHSPYVHALDATTTDWVQADGVHHVYSPASGQQYAYAPSAVVDSGHTYYYTCHNSSPGLIRDHVFFSQVDVASGTPQRDFAVLGPGGGGTWDSTHVCDPTVVAAKTAYRGQTYQYLMFFLGTAQDNTGNQIGLALANDLAGPWTKYPAPIVANPFEPGMWGVGQPSATTVNPEAGEVLLFYTAGGPTTTAWRRHLTLGDLDDPTIGSALQVTNDGITGSDGGADVLHNFDVVYDPPRDRFYAVRELGPYPGGQPSYISRSLEIDSIDGASIWNGRGKWRNEARISPETTGFPRNHNPGILRNIYGMLPSTTELTVVFTKSRTGGFPDSLWSYDLWRITGRLR</sequence>
<dbReference type="InterPro" id="IPR023296">
    <property type="entry name" value="Glyco_hydro_beta-prop_sf"/>
</dbReference>
<feature type="signal peptide" evidence="1">
    <location>
        <begin position="1"/>
        <end position="21"/>
    </location>
</feature>
<dbReference type="AlphaFoldDB" id="A0A2P2G174"/>
<comment type="caution">
    <text evidence="2">The sequence shown here is derived from an EMBL/GenBank/DDBJ whole genome shotgun (WGS) entry which is preliminary data.</text>
</comment>